<dbReference type="PANTHER" id="PTHR31902:SF7">
    <property type="entry name" value="ALTERED INHERITANCE OF MITOCHONDRIA PROTEIN 32"/>
    <property type="match status" value="1"/>
</dbReference>
<dbReference type="Pfam" id="PF06999">
    <property type="entry name" value="Suc_Fer-like"/>
    <property type="match status" value="1"/>
</dbReference>
<evidence type="ECO:0000256" key="3">
    <source>
        <dbReference type="SAM" id="MobiDB-lite"/>
    </source>
</evidence>
<protein>
    <recommendedName>
        <fullName evidence="2">Altered inheritance of mitochondria protein 32</fullName>
    </recommendedName>
</protein>
<proteinExistence type="inferred from homology"/>
<comment type="similarity">
    <text evidence="1">Belongs to the AIM32 family.</text>
</comment>
<reference evidence="4" key="1">
    <citation type="submission" date="2021-03" db="EMBL/GenBank/DDBJ databases">
        <authorList>
            <person name="Tagirdzhanova G."/>
        </authorList>
    </citation>
    <scope>NUCLEOTIDE SEQUENCE</scope>
</reference>
<evidence type="ECO:0000256" key="1">
    <source>
        <dbReference type="ARBA" id="ARBA00038208"/>
    </source>
</evidence>
<dbReference type="SUPFAM" id="SSF52833">
    <property type="entry name" value="Thioredoxin-like"/>
    <property type="match status" value="1"/>
</dbReference>
<organism evidence="4 5">
    <name type="scientific">Imshaugia aleurites</name>
    <dbReference type="NCBI Taxonomy" id="172621"/>
    <lineage>
        <taxon>Eukaryota</taxon>
        <taxon>Fungi</taxon>
        <taxon>Dikarya</taxon>
        <taxon>Ascomycota</taxon>
        <taxon>Pezizomycotina</taxon>
        <taxon>Lecanoromycetes</taxon>
        <taxon>OSLEUM clade</taxon>
        <taxon>Lecanoromycetidae</taxon>
        <taxon>Lecanorales</taxon>
        <taxon>Lecanorineae</taxon>
        <taxon>Parmeliaceae</taxon>
        <taxon>Imshaugia</taxon>
    </lineage>
</organism>
<evidence type="ECO:0000313" key="4">
    <source>
        <dbReference type="EMBL" id="CAF9905978.1"/>
    </source>
</evidence>
<accession>A0A8H3I5X5</accession>
<dbReference type="Gene3D" id="3.40.30.10">
    <property type="entry name" value="Glutaredoxin"/>
    <property type="match status" value="1"/>
</dbReference>
<name>A0A8H3I5X5_9LECA</name>
<dbReference type="PANTHER" id="PTHR31902">
    <property type="entry name" value="ACTIN PATCHES DISTAL PROTEIN 1"/>
    <property type="match status" value="1"/>
</dbReference>
<dbReference type="OrthoDB" id="10253744at2759"/>
<evidence type="ECO:0000313" key="5">
    <source>
        <dbReference type="Proteomes" id="UP000664534"/>
    </source>
</evidence>
<sequence>MTSPFLATHHDPTRISLIIRHLRPSSRRPLSTTLSAPARPIPVPLGPPISNPIPTTPTCPPSGCACAEMPSGLDIDHERPMGGTMPPYAQHVVVRTGRDDWGGKIEEEEAGVLGTGVNLARSLKGLVGRGGRFYDPERPILITNSSLPANANSNYTSVHVFPQHVHVPRIPHTPEGHEAFVRQFIGSKSYMTEMMQAKRAAQKAEAKVSPTDVLKSKEDPGAHNMRLNYTRNTSPTILICGHNSRDTRCGILGPLLRAEFNAYVGGRTQLPADDERSTGFRFNGLAPVSPIGASRVALTSHIGGHAFAGNVIIYLPKNFKLASGRVSPLAGMGIWYGRVEPRHVWGIMEETVQRGHVIKELLRGIHNPGSMGGQS</sequence>
<gene>
    <name evidence="4" type="ORF">IMSHALPRED_004037</name>
</gene>
<dbReference type="InterPro" id="IPR036249">
    <property type="entry name" value="Thioredoxin-like_sf"/>
</dbReference>
<feature type="region of interest" description="Disordered" evidence="3">
    <location>
        <begin position="203"/>
        <end position="228"/>
    </location>
</feature>
<dbReference type="CDD" id="cd03062">
    <property type="entry name" value="TRX_Fd_Sucrase"/>
    <property type="match status" value="1"/>
</dbReference>
<dbReference type="EMBL" id="CAJPDT010000002">
    <property type="protein sequence ID" value="CAF9905978.1"/>
    <property type="molecule type" value="Genomic_DNA"/>
</dbReference>
<keyword evidence="5" id="KW-1185">Reference proteome</keyword>
<dbReference type="InterPro" id="IPR009737">
    <property type="entry name" value="Aim32/Apd1-like"/>
</dbReference>
<dbReference type="AlphaFoldDB" id="A0A8H3I5X5"/>
<comment type="caution">
    <text evidence="4">The sequence shown here is derived from an EMBL/GenBank/DDBJ whole genome shotgun (WGS) entry which is preliminary data.</text>
</comment>
<dbReference type="Proteomes" id="UP000664534">
    <property type="component" value="Unassembled WGS sequence"/>
</dbReference>
<evidence type="ECO:0000256" key="2">
    <source>
        <dbReference type="ARBA" id="ARBA00040895"/>
    </source>
</evidence>